<dbReference type="EMBL" id="NMTY01000031">
    <property type="protein sequence ID" value="PDX80333.1"/>
    <property type="molecule type" value="Genomic_DNA"/>
</dbReference>
<dbReference type="Proteomes" id="UP000220005">
    <property type="component" value="Unassembled WGS sequence"/>
</dbReference>
<keyword evidence="2" id="KW-0805">Transcription regulation</keyword>
<dbReference type="InterPro" id="IPR001789">
    <property type="entry name" value="Sig_transdc_resp-reg_receiver"/>
</dbReference>
<evidence type="ECO:0000313" key="10">
    <source>
        <dbReference type="EMBL" id="PDX80333.1"/>
    </source>
</evidence>
<evidence type="ECO:0000313" key="11">
    <source>
        <dbReference type="Proteomes" id="UP000220005"/>
    </source>
</evidence>
<dbReference type="Pfam" id="PF00072">
    <property type="entry name" value="Response_reg"/>
    <property type="match status" value="1"/>
</dbReference>
<protein>
    <recommendedName>
        <fullName evidence="1">Stage 0 sporulation protein A homolog</fullName>
    </recommendedName>
</protein>
<dbReference type="PANTHER" id="PTHR48111">
    <property type="entry name" value="REGULATOR OF RPOS"/>
    <property type="match status" value="1"/>
</dbReference>
<dbReference type="PROSITE" id="PS50110">
    <property type="entry name" value="RESPONSE_REGULATORY"/>
    <property type="match status" value="1"/>
</dbReference>
<dbReference type="Gene3D" id="6.10.250.690">
    <property type="match status" value="1"/>
</dbReference>
<comment type="caution">
    <text evidence="10">The sequence shown here is derived from an EMBL/GenBank/DDBJ whole genome shotgun (WGS) entry which is preliminary data.</text>
</comment>
<feature type="domain" description="OmpR/PhoB-type" evidence="9">
    <location>
        <begin position="130"/>
        <end position="229"/>
    </location>
</feature>
<dbReference type="SUPFAM" id="SSF52172">
    <property type="entry name" value="CheY-like"/>
    <property type="match status" value="1"/>
</dbReference>
<dbReference type="InterPro" id="IPR036388">
    <property type="entry name" value="WH-like_DNA-bd_sf"/>
</dbReference>
<dbReference type="GO" id="GO:0000976">
    <property type="term" value="F:transcription cis-regulatory region binding"/>
    <property type="evidence" value="ECO:0007669"/>
    <property type="project" value="TreeGrafter"/>
</dbReference>
<keyword evidence="3 7" id="KW-0238">DNA-binding</keyword>
<evidence type="ECO:0000256" key="1">
    <source>
        <dbReference type="ARBA" id="ARBA00018672"/>
    </source>
</evidence>
<dbReference type="InterPro" id="IPR039420">
    <property type="entry name" value="WalR-like"/>
</dbReference>
<evidence type="ECO:0000256" key="7">
    <source>
        <dbReference type="PROSITE-ProRule" id="PRU01091"/>
    </source>
</evidence>
<gene>
    <name evidence="10" type="ORF">CGS58_12635</name>
</gene>
<dbReference type="AlphaFoldDB" id="A0A174B652"/>
<dbReference type="GO" id="GO:0000156">
    <property type="term" value="F:phosphorelay response regulator activity"/>
    <property type="evidence" value="ECO:0007669"/>
    <property type="project" value="TreeGrafter"/>
</dbReference>
<keyword evidence="4" id="KW-0804">Transcription</keyword>
<dbReference type="Gene3D" id="3.40.50.2300">
    <property type="match status" value="1"/>
</dbReference>
<evidence type="ECO:0000259" key="8">
    <source>
        <dbReference type="PROSITE" id="PS50110"/>
    </source>
</evidence>
<evidence type="ECO:0000256" key="4">
    <source>
        <dbReference type="ARBA" id="ARBA00023163"/>
    </source>
</evidence>
<feature type="modified residue" description="4-aspartylphosphate" evidence="6">
    <location>
        <position position="56"/>
    </location>
</feature>
<dbReference type="CDD" id="cd00383">
    <property type="entry name" value="trans_reg_C"/>
    <property type="match status" value="1"/>
</dbReference>
<dbReference type="PANTHER" id="PTHR48111:SF50">
    <property type="entry name" value="KDP OPERON TRANSCRIPTIONAL REGULATORY PROTEIN KDPE"/>
    <property type="match status" value="1"/>
</dbReference>
<dbReference type="InterPro" id="IPR001867">
    <property type="entry name" value="OmpR/PhoB-type_DNA-bd"/>
</dbReference>
<evidence type="ECO:0000256" key="5">
    <source>
        <dbReference type="ARBA" id="ARBA00024867"/>
    </source>
</evidence>
<reference evidence="10 11" key="1">
    <citation type="journal article" date="2017" name="Front. Microbiol.">
        <title>New Insights into the Diversity of the Genus Faecalibacterium.</title>
        <authorList>
            <person name="Benevides L."/>
            <person name="Burman S."/>
            <person name="Martin R."/>
            <person name="Robert V."/>
            <person name="Thomas M."/>
            <person name="Miquel S."/>
            <person name="Chain F."/>
            <person name="Sokol H."/>
            <person name="Bermudez-Humaran L.G."/>
            <person name="Morrison M."/>
            <person name="Langella P."/>
            <person name="Azevedo V.A."/>
            <person name="Chatel J.M."/>
            <person name="Soares S."/>
        </authorList>
    </citation>
    <scope>NUCLEOTIDE SEQUENCE [LARGE SCALE GENOMIC DNA]</scope>
    <source>
        <strain evidence="10 11">CNCM I 4575</strain>
    </source>
</reference>
<dbReference type="SMART" id="SM00448">
    <property type="entry name" value="REC"/>
    <property type="match status" value="1"/>
</dbReference>
<evidence type="ECO:0000256" key="2">
    <source>
        <dbReference type="ARBA" id="ARBA00023015"/>
    </source>
</evidence>
<evidence type="ECO:0000259" key="9">
    <source>
        <dbReference type="PROSITE" id="PS51755"/>
    </source>
</evidence>
<dbReference type="Pfam" id="PF00486">
    <property type="entry name" value="Trans_reg_C"/>
    <property type="match status" value="1"/>
</dbReference>
<name>A0A174B652_9FIRM</name>
<dbReference type="GO" id="GO:0032993">
    <property type="term" value="C:protein-DNA complex"/>
    <property type="evidence" value="ECO:0007669"/>
    <property type="project" value="TreeGrafter"/>
</dbReference>
<dbReference type="Gene3D" id="1.10.10.10">
    <property type="entry name" value="Winged helix-like DNA-binding domain superfamily/Winged helix DNA-binding domain"/>
    <property type="match status" value="1"/>
</dbReference>
<evidence type="ECO:0000256" key="3">
    <source>
        <dbReference type="ARBA" id="ARBA00023125"/>
    </source>
</evidence>
<sequence>MSNNKFKVLVVEDEANICSFIYTLLETNGYQTFVAPSCELGQSMFGSCNPDLIILDLGLPDRDGVELIRYVRQKYLTPIIVLSARTTEADKIEALDLGANDYITKPFGTGELLARVRAALRTNRYSSNPTGTFRAQDLTINYERRKVFVGEEEIKLTQTEYNIVAFLSEHAGRVMTYPAIVKAIWGDTDCGSTKKLQVNMANIRRKLGSRPGKNTYILNELGVGYRMIDEDRDSHTEEDA</sequence>
<feature type="DNA-binding region" description="OmpR/PhoB-type" evidence="7">
    <location>
        <begin position="130"/>
        <end position="229"/>
    </location>
</feature>
<evidence type="ECO:0000256" key="6">
    <source>
        <dbReference type="PROSITE-ProRule" id="PRU00169"/>
    </source>
</evidence>
<proteinExistence type="predicted"/>
<accession>A0A174B652</accession>
<dbReference type="InterPro" id="IPR011006">
    <property type="entry name" value="CheY-like_superfamily"/>
</dbReference>
<feature type="domain" description="Response regulatory" evidence="8">
    <location>
        <begin position="7"/>
        <end position="120"/>
    </location>
</feature>
<comment type="function">
    <text evidence="5">May play the central regulatory role in sporulation. It may be an element of the effector pathway responsible for the activation of sporulation genes in response to nutritional stress. Spo0A may act in concert with spo0H (a sigma factor) to control the expression of some genes that are critical to the sporulation process.</text>
</comment>
<organism evidence="10 11">
    <name type="scientific">Faecalibacterium prausnitzii</name>
    <dbReference type="NCBI Taxonomy" id="853"/>
    <lineage>
        <taxon>Bacteria</taxon>
        <taxon>Bacillati</taxon>
        <taxon>Bacillota</taxon>
        <taxon>Clostridia</taxon>
        <taxon>Eubacteriales</taxon>
        <taxon>Oscillospiraceae</taxon>
        <taxon>Faecalibacterium</taxon>
    </lineage>
</organism>
<dbReference type="GO" id="GO:0005829">
    <property type="term" value="C:cytosol"/>
    <property type="evidence" value="ECO:0007669"/>
    <property type="project" value="TreeGrafter"/>
</dbReference>
<dbReference type="SMART" id="SM00862">
    <property type="entry name" value="Trans_reg_C"/>
    <property type="match status" value="1"/>
</dbReference>
<dbReference type="PROSITE" id="PS51755">
    <property type="entry name" value="OMPR_PHOB"/>
    <property type="match status" value="1"/>
</dbReference>
<dbReference type="GO" id="GO:0006355">
    <property type="term" value="P:regulation of DNA-templated transcription"/>
    <property type="evidence" value="ECO:0007669"/>
    <property type="project" value="InterPro"/>
</dbReference>
<keyword evidence="6" id="KW-0597">Phosphoprotein</keyword>
<dbReference type="RefSeq" id="WP_055190886.1">
    <property type="nucleotide sequence ID" value="NZ_NMTY01000031.1"/>
</dbReference>
<dbReference type="OrthoDB" id="9802426at2"/>